<reference evidence="4 5" key="1">
    <citation type="submission" date="2016-10" db="EMBL/GenBank/DDBJ databases">
        <authorList>
            <person name="de Groot N.N."/>
        </authorList>
    </citation>
    <scope>NUCLEOTIDE SEQUENCE [LARGE SCALE GENOMIC DNA]</scope>
    <source>
        <strain evidence="4 5">DSM 16981</strain>
    </source>
</reference>
<feature type="binding site" evidence="2">
    <location>
        <position position="362"/>
    </location>
    <ligand>
        <name>Mn(2+)</name>
        <dbReference type="ChEBI" id="CHEBI:29035"/>
        <label>2</label>
    </ligand>
</feature>
<keyword evidence="2" id="KW-0464">Manganese</keyword>
<sequence>MEVKDLVQKYQDYVRDLRRYFHQYPELSYEEVETTRRIADELDKMGVPYTINPEKNTGLVAVIQGGHAGKAVALRADIDGLNVTEMNDVPFKSKNEGKMHACGHDSHIAMLLGAARMLLDVKDDIYGKVYLVFQPAEEMGSGSQYMINFGNWYNEIGAIFGGHIWIDVPAGQISVEAGDRMAAGGQFIIKVHGRSGHGAQPQESIDAVVTASAIVMNLQTLVSRRYNALDPVVLTIGTLHSGDRFNIISGEAVLEGTTRYFNTEVGKDLKESMERIIMDTAHAYGATAEFEYWIMVPPTVNDEECSAIAQGAVKKVLGEKALFHMQKTMGGEDFSRYQEHKPGCFAFVGFNNPAIGAVNSHHSNNFTIDDSILSGGSGVYAQSAIDWLKTHCD</sequence>
<dbReference type="OrthoDB" id="1633187at2"/>
<feature type="domain" description="Peptidase M20 dimerisation" evidence="3">
    <location>
        <begin position="187"/>
        <end position="283"/>
    </location>
</feature>
<dbReference type="InterPro" id="IPR002933">
    <property type="entry name" value="Peptidase_M20"/>
</dbReference>
<dbReference type="InterPro" id="IPR011650">
    <property type="entry name" value="Peptidase_M20_dimer"/>
</dbReference>
<dbReference type="EMBL" id="FNHQ01000014">
    <property type="protein sequence ID" value="SDM82517.1"/>
    <property type="molecule type" value="Genomic_DNA"/>
</dbReference>
<dbReference type="Pfam" id="PF07687">
    <property type="entry name" value="M20_dimer"/>
    <property type="match status" value="1"/>
</dbReference>
<dbReference type="Proteomes" id="UP000199309">
    <property type="component" value="Unassembled WGS sequence"/>
</dbReference>
<feature type="binding site" evidence="2">
    <location>
        <position position="163"/>
    </location>
    <ligand>
        <name>Mn(2+)</name>
        <dbReference type="ChEBI" id="CHEBI:29035"/>
        <label>2</label>
    </ligand>
</feature>
<evidence type="ECO:0000313" key="4">
    <source>
        <dbReference type="EMBL" id="SDM82517.1"/>
    </source>
</evidence>
<keyword evidence="5" id="KW-1185">Reference proteome</keyword>
<dbReference type="NCBIfam" id="TIGR01891">
    <property type="entry name" value="amidohydrolases"/>
    <property type="match status" value="1"/>
</dbReference>
<dbReference type="Pfam" id="PF01546">
    <property type="entry name" value="Peptidase_M20"/>
    <property type="match status" value="1"/>
</dbReference>
<dbReference type="Gene3D" id="3.30.70.360">
    <property type="match status" value="1"/>
</dbReference>
<dbReference type="InterPro" id="IPR017439">
    <property type="entry name" value="Amidohydrolase"/>
</dbReference>
<protein>
    <submittedName>
        <fullName evidence="4">Amidohydrolase</fullName>
    </submittedName>
</protein>
<comment type="cofactor">
    <cofactor evidence="2">
        <name>Mn(2+)</name>
        <dbReference type="ChEBI" id="CHEBI:29035"/>
    </cofactor>
    <text evidence="2">The Mn(2+) ion enhances activity.</text>
</comment>
<feature type="binding site" evidence="2">
    <location>
        <position position="102"/>
    </location>
    <ligand>
        <name>Mn(2+)</name>
        <dbReference type="ChEBI" id="CHEBI:29035"/>
        <label>2</label>
    </ligand>
</feature>
<dbReference type="PIRSF" id="PIRSF005962">
    <property type="entry name" value="Pept_M20D_amidohydro"/>
    <property type="match status" value="1"/>
</dbReference>
<evidence type="ECO:0000256" key="1">
    <source>
        <dbReference type="ARBA" id="ARBA00022801"/>
    </source>
</evidence>
<evidence type="ECO:0000259" key="3">
    <source>
        <dbReference type="Pfam" id="PF07687"/>
    </source>
</evidence>
<dbReference type="FunFam" id="3.30.70.360:FF:000001">
    <property type="entry name" value="N-acetyldiaminopimelate deacetylase"/>
    <property type="match status" value="1"/>
</dbReference>
<organism evidence="4 5">
    <name type="scientific">Megasphaera paucivorans</name>
    <dbReference type="NCBI Taxonomy" id="349095"/>
    <lineage>
        <taxon>Bacteria</taxon>
        <taxon>Bacillati</taxon>
        <taxon>Bacillota</taxon>
        <taxon>Negativicutes</taxon>
        <taxon>Veillonellales</taxon>
        <taxon>Veillonellaceae</taxon>
        <taxon>Megasphaera</taxon>
    </lineage>
</organism>
<feature type="binding site" evidence="2">
    <location>
        <position position="138"/>
    </location>
    <ligand>
        <name>Mn(2+)</name>
        <dbReference type="ChEBI" id="CHEBI:29035"/>
        <label>2</label>
    </ligand>
</feature>
<dbReference type="GO" id="GO:0050118">
    <property type="term" value="F:N-acetyldiaminopimelate deacetylase activity"/>
    <property type="evidence" value="ECO:0007669"/>
    <property type="project" value="UniProtKB-ARBA"/>
</dbReference>
<evidence type="ECO:0000256" key="2">
    <source>
        <dbReference type="PIRSR" id="PIRSR005962-1"/>
    </source>
</evidence>
<name>A0A1G9WDZ0_9FIRM</name>
<dbReference type="Gene3D" id="3.40.630.10">
    <property type="entry name" value="Zn peptidases"/>
    <property type="match status" value="1"/>
</dbReference>
<keyword evidence="1 4" id="KW-0378">Hydrolase</keyword>
<dbReference type="InterPro" id="IPR036264">
    <property type="entry name" value="Bact_exopeptidase_dim_dom"/>
</dbReference>
<gene>
    <name evidence="4" type="ORF">SAMN05660299_01601</name>
</gene>
<dbReference type="AlphaFoldDB" id="A0A1G9WDZ0"/>
<feature type="binding site" evidence="2">
    <location>
        <position position="104"/>
    </location>
    <ligand>
        <name>Mn(2+)</name>
        <dbReference type="ChEBI" id="CHEBI:29035"/>
        <label>2</label>
    </ligand>
</feature>
<dbReference type="PANTHER" id="PTHR11014:SF63">
    <property type="entry name" value="METALLOPEPTIDASE, PUTATIVE (AFU_ORTHOLOGUE AFUA_6G09600)-RELATED"/>
    <property type="match status" value="1"/>
</dbReference>
<proteinExistence type="predicted"/>
<dbReference type="RefSeq" id="WP_091650321.1">
    <property type="nucleotide sequence ID" value="NZ_FNHQ01000014.1"/>
</dbReference>
<dbReference type="GO" id="GO:0019877">
    <property type="term" value="P:diaminopimelate biosynthetic process"/>
    <property type="evidence" value="ECO:0007669"/>
    <property type="project" value="UniProtKB-ARBA"/>
</dbReference>
<dbReference type="GO" id="GO:0046872">
    <property type="term" value="F:metal ion binding"/>
    <property type="evidence" value="ECO:0007669"/>
    <property type="project" value="UniProtKB-KW"/>
</dbReference>
<dbReference type="SUPFAM" id="SSF55031">
    <property type="entry name" value="Bacterial exopeptidase dimerisation domain"/>
    <property type="match status" value="1"/>
</dbReference>
<dbReference type="PANTHER" id="PTHR11014">
    <property type="entry name" value="PEPTIDASE M20 FAMILY MEMBER"/>
    <property type="match status" value="1"/>
</dbReference>
<dbReference type="SUPFAM" id="SSF53187">
    <property type="entry name" value="Zn-dependent exopeptidases"/>
    <property type="match status" value="1"/>
</dbReference>
<accession>A0A1G9WDZ0</accession>
<evidence type="ECO:0000313" key="5">
    <source>
        <dbReference type="Proteomes" id="UP000199309"/>
    </source>
</evidence>
<keyword evidence="2" id="KW-0479">Metal-binding</keyword>
<dbReference type="STRING" id="349095.SAMN05660299_01601"/>